<evidence type="ECO:0000313" key="2">
    <source>
        <dbReference type="Proteomes" id="UP000033870"/>
    </source>
</evidence>
<comment type="caution">
    <text evidence="1">The sequence shown here is derived from an EMBL/GenBank/DDBJ whole genome shotgun (WGS) entry which is preliminary data.</text>
</comment>
<reference evidence="1 2" key="1">
    <citation type="journal article" date="2015" name="Nature">
        <title>rRNA introns, odd ribosomes, and small enigmatic genomes across a large radiation of phyla.</title>
        <authorList>
            <person name="Brown C.T."/>
            <person name="Hug L.A."/>
            <person name="Thomas B.C."/>
            <person name="Sharon I."/>
            <person name="Castelle C.J."/>
            <person name="Singh A."/>
            <person name="Wilkins M.J."/>
            <person name="Williams K.H."/>
            <person name="Banfield J.F."/>
        </authorList>
    </citation>
    <scope>NUCLEOTIDE SEQUENCE [LARGE SCALE GENOMIC DNA]</scope>
</reference>
<dbReference type="Proteomes" id="UP000033870">
    <property type="component" value="Unassembled WGS sequence"/>
</dbReference>
<proteinExistence type="predicted"/>
<sequence length="157" mass="17270">MEFFVCIGLRRRLLRSAALVAKLCRKRGVRAVCLAHGALPRYLLAADILTGTLVAQGIEVTTFGPQSELAAKSSGQVVGDRISELDSRRNERSRQTSREQALLVIASRTAIQKGVRDWVEQPVDRSWLAPGTVLFIHDPQTTELISDSTTAVEVFNP</sequence>
<evidence type="ECO:0000313" key="1">
    <source>
        <dbReference type="EMBL" id="KKW43019.1"/>
    </source>
</evidence>
<dbReference type="AlphaFoldDB" id="A0A0G2BBS4"/>
<name>A0A0G2BBS4_9BACT</name>
<dbReference type="EMBL" id="LCRX01000001">
    <property type="protein sequence ID" value="KKW43019.1"/>
    <property type="molecule type" value="Genomic_DNA"/>
</dbReference>
<accession>A0A0G2BBS4</accession>
<gene>
    <name evidence="1" type="ORF">UY92_C0001G0033</name>
</gene>
<protein>
    <submittedName>
        <fullName evidence="1">Uncharacterized protein</fullName>
    </submittedName>
</protein>
<organism evidence="1 2">
    <name type="scientific">Candidatus Magasanikbacteria bacterium GW2011_GWA2_56_11</name>
    <dbReference type="NCBI Taxonomy" id="1619044"/>
    <lineage>
        <taxon>Bacteria</taxon>
        <taxon>Candidatus Magasanikiibacteriota</taxon>
    </lineage>
</organism>